<dbReference type="GO" id="GO:0051301">
    <property type="term" value="P:cell division"/>
    <property type="evidence" value="ECO:0007669"/>
    <property type="project" value="UniProtKB-UniRule"/>
</dbReference>
<organism evidence="2">
    <name type="scientific">Lotharella globosa</name>
    <dbReference type="NCBI Taxonomy" id="91324"/>
    <lineage>
        <taxon>Eukaryota</taxon>
        <taxon>Sar</taxon>
        <taxon>Rhizaria</taxon>
        <taxon>Cercozoa</taxon>
        <taxon>Chlorarachniophyceae</taxon>
        <taxon>Lotharella</taxon>
    </lineage>
</organism>
<dbReference type="SUPFAM" id="SSF47954">
    <property type="entry name" value="Cyclin-like"/>
    <property type="match status" value="1"/>
</dbReference>
<dbReference type="AlphaFoldDB" id="A0A7S3Z5Z7"/>
<reference evidence="2" key="1">
    <citation type="submission" date="2021-01" db="EMBL/GenBank/DDBJ databases">
        <authorList>
            <person name="Corre E."/>
            <person name="Pelletier E."/>
            <person name="Niang G."/>
            <person name="Scheremetjew M."/>
            <person name="Finn R."/>
            <person name="Kale V."/>
            <person name="Holt S."/>
            <person name="Cochrane G."/>
            <person name="Meng A."/>
            <person name="Brown T."/>
            <person name="Cohen L."/>
        </authorList>
    </citation>
    <scope>NUCLEOTIDE SEQUENCE</scope>
    <source>
        <strain evidence="2">CCCM811</strain>
    </source>
</reference>
<accession>A0A7S3Z5Z7</accession>
<name>A0A7S3Z5Z7_9EUKA</name>
<dbReference type="Pfam" id="PF08613">
    <property type="entry name" value="Cyclin"/>
    <property type="match status" value="1"/>
</dbReference>
<dbReference type="InterPro" id="IPR036915">
    <property type="entry name" value="Cyclin-like_sf"/>
</dbReference>
<dbReference type="CDD" id="cd20558">
    <property type="entry name" value="CYCLIN_ScPCL7-like"/>
    <property type="match status" value="1"/>
</dbReference>
<dbReference type="EMBL" id="HBIV01034362">
    <property type="protein sequence ID" value="CAE0672862.1"/>
    <property type="molecule type" value="Transcribed_RNA"/>
</dbReference>
<sequence length="249" mass="28086">MDTRPDKTGKAIVPVLACVLNQLCARNDQLSLDPKYVSKFHALRPPGITIRDYLERIAKYAACSGECFVLALVYIDRIIQSNPNFVVNSLNIHRLLITSVMISAKFFDDQYFNNAYYAKVGGVPCKEMNSLEVEFLFLTNFSLFVTYDTYKQYHTELRNHAKHSSCACNPHRGIFLILLSIVTTFKSSRSPSLTHSYAPVPKLEGEKDVSAADEEKSKDVIMMQTESVPRPNENHSQQQGTAMMASTPY</sequence>
<dbReference type="GO" id="GO:0019901">
    <property type="term" value="F:protein kinase binding"/>
    <property type="evidence" value="ECO:0007669"/>
    <property type="project" value="UniProtKB-UniRule"/>
</dbReference>
<protein>
    <recommendedName>
        <fullName evidence="3">Cyclin</fullName>
    </recommendedName>
</protein>
<dbReference type="PANTHER" id="PTHR15615:SF108">
    <property type="entry name" value="PROTEIN CNPPD1"/>
    <property type="match status" value="1"/>
</dbReference>
<gene>
    <name evidence="2" type="ORF">LGLO00237_LOCUS24513</name>
</gene>
<proteinExistence type="predicted"/>
<feature type="region of interest" description="Disordered" evidence="1">
    <location>
        <begin position="204"/>
        <end position="249"/>
    </location>
</feature>
<evidence type="ECO:0000313" key="2">
    <source>
        <dbReference type="EMBL" id="CAE0672862.1"/>
    </source>
</evidence>
<evidence type="ECO:0000256" key="1">
    <source>
        <dbReference type="SAM" id="MobiDB-lite"/>
    </source>
</evidence>
<dbReference type="PANTHER" id="PTHR15615">
    <property type="match status" value="1"/>
</dbReference>
<dbReference type="Gene3D" id="1.10.472.10">
    <property type="entry name" value="Cyclin-like"/>
    <property type="match status" value="1"/>
</dbReference>
<dbReference type="InterPro" id="IPR013922">
    <property type="entry name" value="Cyclin_PHO80-like"/>
</dbReference>
<feature type="compositionally biased region" description="Basic and acidic residues" evidence="1">
    <location>
        <begin position="204"/>
        <end position="219"/>
    </location>
</feature>
<evidence type="ECO:0008006" key="3">
    <source>
        <dbReference type="Google" id="ProtNLM"/>
    </source>
</evidence>